<dbReference type="PANTHER" id="PTHR43031:SF1">
    <property type="entry name" value="PYRIDINE NUCLEOTIDE-DISULPHIDE OXIDOREDUCTASE"/>
    <property type="match status" value="1"/>
</dbReference>
<feature type="domain" description="Rhodanese" evidence="1">
    <location>
        <begin position="99"/>
        <end position="184"/>
    </location>
</feature>
<dbReference type="CDD" id="cd00158">
    <property type="entry name" value="RHOD"/>
    <property type="match status" value="1"/>
</dbReference>
<gene>
    <name evidence="2" type="ORF">FLK61_33600</name>
</gene>
<evidence type="ECO:0000259" key="1">
    <source>
        <dbReference type="PROSITE" id="PS50206"/>
    </source>
</evidence>
<dbReference type="Gene3D" id="3.40.250.10">
    <property type="entry name" value="Rhodanese-like domain"/>
    <property type="match status" value="1"/>
</dbReference>
<dbReference type="InterPro" id="IPR036873">
    <property type="entry name" value="Rhodanese-like_dom_sf"/>
</dbReference>
<evidence type="ECO:0000313" key="3">
    <source>
        <dbReference type="Proteomes" id="UP000318138"/>
    </source>
</evidence>
<dbReference type="SUPFAM" id="SSF52821">
    <property type="entry name" value="Rhodanese/Cell cycle control phosphatase"/>
    <property type="match status" value="1"/>
</dbReference>
<dbReference type="InterPro" id="IPR036868">
    <property type="entry name" value="TusA-like_sf"/>
</dbReference>
<sequence length="184" mass="20026">MTVHADVRLDAKGLACPMPIVKTKKAMADLAAGKVIEIQATDKGSLADLKAWSTKNGHHYLGTDEDGDVLIHYVRKGSDEDQQEKKHEAVATNDELASKLDEVTVLDVREEAEYHFGHIPGAVSVPLGELEAKMSEIPTDKAIYVVCRTGSRSDLAAQMLTEKGFNEVVNVLPGMTEWEGPVTK</sequence>
<dbReference type="KEGG" id="psua:FLK61_33600"/>
<dbReference type="InterPro" id="IPR001455">
    <property type="entry name" value="TusA-like"/>
</dbReference>
<keyword evidence="2" id="KW-0808">Transferase</keyword>
<dbReference type="Gene3D" id="3.30.110.40">
    <property type="entry name" value="TusA-like domain"/>
    <property type="match status" value="1"/>
</dbReference>
<dbReference type="SUPFAM" id="SSF64307">
    <property type="entry name" value="SirA-like"/>
    <property type="match status" value="1"/>
</dbReference>
<dbReference type="EMBL" id="CP041372">
    <property type="protein sequence ID" value="QKS71623.1"/>
    <property type="molecule type" value="Genomic_DNA"/>
</dbReference>
<dbReference type="AlphaFoldDB" id="A0A859FE38"/>
<reference evidence="3" key="1">
    <citation type="submission" date="2019-07" db="EMBL/GenBank/DDBJ databases">
        <title>Bacillus alkalisoli sp. nov. isolated from saline soil.</title>
        <authorList>
            <person name="Sun J.-Q."/>
            <person name="Xu L."/>
        </authorList>
    </citation>
    <scope>NUCLEOTIDE SEQUENCE [LARGE SCALE GENOMIC DNA]</scope>
    <source>
        <strain evidence="3">M4U3P1</strain>
    </source>
</reference>
<dbReference type="InterPro" id="IPR001307">
    <property type="entry name" value="Thiosulphate_STrfase_CS"/>
</dbReference>
<dbReference type="CDD" id="cd00291">
    <property type="entry name" value="SirA_YedF_YeeD"/>
    <property type="match status" value="1"/>
</dbReference>
<evidence type="ECO:0000313" key="2">
    <source>
        <dbReference type="EMBL" id="QKS71623.1"/>
    </source>
</evidence>
<dbReference type="PROSITE" id="PS50206">
    <property type="entry name" value="RHODANESE_3"/>
    <property type="match status" value="1"/>
</dbReference>
<dbReference type="Proteomes" id="UP000318138">
    <property type="component" value="Chromosome"/>
</dbReference>
<dbReference type="PROSITE" id="PS00380">
    <property type="entry name" value="RHODANESE_1"/>
    <property type="match status" value="1"/>
</dbReference>
<dbReference type="SMART" id="SM00450">
    <property type="entry name" value="RHOD"/>
    <property type="match status" value="1"/>
</dbReference>
<keyword evidence="3" id="KW-1185">Reference proteome</keyword>
<dbReference type="RefSeq" id="WP_176009657.1">
    <property type="nucleotide sequence ID" value="NZ_CP041372.2"/>
</dbReference>
<dbReference type="PROSITE" id="PS01148">
    <property type="entry name" value="UPF0033"/>
    <property type="match status" value="1"/>
</dbReference>
<dbReference type="Pfam" id="PF01206">
    <property type="entry name" value="TusA"/>
    <property type="match status" value="1"/>
</dbReference>
<dbReference type="Pfam" id="PF00581">
    <property type="entry name" value="Rhodanese"/>
    <property type="match status" value="1"/>
</dbReference>
<name>A0A859FE38_9BACI</name>
<organism evidence="2 3">
    <name type="scientific">Paenalkalicoccus suaedae</name>
    <dbReference type="NCBI Taxonomy" id="2592382"/>
    <lineage>
        <taxon>Bacteria</taxon>
        <taxon>Bacillati</taxon>
        <taxon>Bacillota</taxon>
        <taxon>Bacilli</taxon>
        <taxon>Bacillales</taxon>
        <taxon>Bacillaceae</taxon>
        <taxon>Paenalkalicoccus</taxon>
    </lineage>
</organism>
<proteinExistence type="predicted"/>
<dbReference type="GO" id="GO:0004792">
    <property type="term" value="F:thiosulfate-cyanide sulfurtransferase activity"/>
    <property type="evidence" value="ECO:0007669"/>
    <property type="project" value="InterPro"/>
</dbReference>
<dbReference type="InterPro" id="IPR050229">
    <property type="entry name" value="GlpE_sulfurtransferase"/>
</dbReference>
<accession>A0A859FE38</accession>
<protein>
    <submittedName>
        <fullName evidence="2">Sulfurtransferase TusA family protein</fullName>
    </submittedName>
</protein>
<dbReference type="InterPro" id="IPR001763">
    <property type="entry name" value="Rhodanese-like_dom"/>
</dbReference>
<dbReference type="PANTHER" id="PTHR43031">
    <property type="entry name" value="FAD-DEPENDENT OXIDOREDUCTASE"/>
    <property type="match status" value="1"/>
</dbReference>